<dbReference type="AlphaFoldDB" id="A0A4R5M8I7"/>
<keyword evidence="2" id="KW-1185">Reference proteome</keyword>
<dbReference type="EMBL" id="SMRP01000009">
    <property type="protein sequence ID" value="TDG22171.1"/>
    <property type="molecule type" value="Genomic_DNA"/>
</dbReference>
<evidence type="ECO:0000313" key="1">
    <source>
        <dbReference type="EMBL" id="TDG22171.1"/>
    </source>
</evidence>
<organism evidence="1 2">
    <name type="scientific">Paraburkholderia silviterrae</name>
    <dbReference type="NCBI Taxonomy" id="2528715"/>
    <lineage>
        <taxon>Bacteria</taxon>
        <taxon>Pseudomonadati</taxon>
        <taxon>Pseudomonadota</taxon>
        <taxon>Betaproteobacteria</taxon>
        <taxon>Burkholderiales</taxon>
        <taxon>Burkholderiaceae</taxon>
        <taxon>Paraburkholderia</taxon>
    </lineage>
</organism>
<dbReference type="Proteomes" id="UP000295722">
    <property type="component" value="Unassembled WGS sequence"/>
</dbReference>
<name>A0A4R5M8I7_9BURK</name>
<accession>A0A4R5M8I7</accession>
<dbReference type="OrthoDB" id="9152119at2"/>
<protein>
    <submittedName>
        <fullName evidence="1">Uncharacterized protein</fullName>
    </submittedName>
</protein>
<comment type="caution">
    <text evidence="1">The sequence shown here is derived from an EMBL/GenBank/DDBJ whole genome shotgun (WGS) entry which is preliminary data.</text>
</comment>
<evidence type="ECO:0000313" key="2">
    <source>
        <dbReference type="Proteomes" id="UP000295722"/>
    </source>
</evidence>
<sequence>MEQLSPLEVSRNIGPLHTTDGLLAKEKGKPSPLATAAFMGYPNVVAALLTSDLVRTHINDADEMGLTPWIAANFSLRQSMWVCNPAVLGDPFKFVPLFVTQPYYLANPTPPYKKTREVLEEAGASPDLAKAKEVWLANCKHQSDEAKTRVQASDDLQKTVQELGANDLTSLLRKLQKKTAEPQTKQ</sequence>
<reference evidence="1 2" key="1">
    <citation type="submission" date="2019-03" db="EMBL/GenBank/DDBJ databases">
        <title>Paraburkholderia sp. 4M-K11, isolated from subtropical forest soil.</title>
        <authorList>
            <person name="Gao Z.-H."/>
            <person name="Qiu L.-H."/>
        </authorList>
    </citation>
    <scope>NUCLEOTIDE SEQUENCE [LARGE SCALE GENOMIC DNA]</scope>
    <source>
        <strain evidence="1 2">4M-K11</strain>
    </source>
</reference>
<gene>
    <name evidence="1" type="ORF">EYW47_18710</name>
</gene>
<proteinExistence type="predicted"/>